<evidence type="ECO:0000259" key="3">
    <source>
        <dbReference type="PROSITE" id="PS51677"/>
    </source>
</evidence>
<feature type="region of interest" description="Disordered" evidence="1">
    <location>
        <begin position="48"/>
        <end position="105"/>
    </location>
</feature>
<dbReference type="EC" id="3.-.-.-" evidence="4"/>
<dbReference type="Pfam" id="PF01522">
    <property type="entry name" value="Polysacc_deac_1"/>
    <property type="match status" value="1"/>
</dbReference>
<comment type="caution">
    <text evidence="4">The sequence shown here is derived from an EMBL/GenBank/DDBJ whole genome shotgun (WGS) entry which is preliminary data.</text>
</comment>
<dbReference type="PROSITE" id="PS51677">
    <property type="entry name" value="NODB"/>
    <property type="match status" value="1"/>
</dbReference>
<dbReference type="SUPFAM" id="SSF88713">
    <property type="entry name" value="Glycoside hydrolase/deacetylase"/>
    <property type="match status" value="1"/>
</dbReference>
<feature type="transmembrane region" description="Helical" evidence="2">
    <location>
        <begin position="12"/>
        <end position="32"/>
    </location>
</feature>
<keyword evidence="2" id="KW-0812">Transmembrane</keyword>
<dbReference type="InterPro" id="IPR050248">
    <property type="entry name" value="Polysacc_deacetylase_ArnD"/>
</dbReference>
<dbReference type="InterPro" id="IPR011330">
    <property type="entry name" value="Glyco_hydro/deAcase_b/a-brl"/>
</dbReference>
<evidence type="ECO:0000313" key="4">
    <source>
        <dbReference type="EMBL" id="MEY8764459.1"/>
    </source>
</evidence>
<gene>
    <name evidence="4" type="ORF">AB8S09_12535</name>
</gene>
<feature type="compositionally biased region" description="Polar residues" evidence="1">
    <location>
        <begin position="75"/>
        <end position="103"/>
    </location>
</feature>
<dbReference type="GO" id="GO:0016787">
    <property type="term" value="F:hydrolase activity"/>
    <property type="evidence" value="ECO:0007669"/>
    <property type="project" value="UniProtKB-KW"/>
</dbReference>
<dbReference type="PANTHER" id="PTHR10587">
    <property type="entry name" value="GLYCOSYL TRANSFERASE-RELATED"/>
    <property type="match status" value="1"/>
</dbReference>
<reference evidence="4 5" key="1">
    <citation type="submission" date="2024-08" db="EMBL/GenBank/DDBJ databases">
        <title>Clostridium lapicellarii sp. nov., and Clostridium renhuaiense sp. nov., two species isolated from the mud in a fermentation cellar used for producing sauce-flavour Chinese liquors.</title>
        <authorList>
            <person name="Yang F."/>
            <person name="Wang H."/>
            <person name="Chen L.Q."/>
            <person name="Zhou N."/>
            <person name="Lu J.J."/>
            <person name="Pu X.X."/>
            <person name="Wan B."/>
            <person name="Wang L."/>
            <person name="Liu S.J."/>
        </authorList>
    </citation>
    <scope>NUCLEOTIDE SEQUENCE [LARGE SCALE GENOMIC DNA]</scope>
    <source>
        <strain evidence="4 5">MT-113</strain>
    </source>
</reference>
<dbReference type="CDD" id="cd10944">
    <property type="entry name" value="CE4_SmPgdA_like"/>
    <property type="match status" value="1"/>
</dbReference>
<proteinExistence type="predicted"/>
<evidence type="ECO:0000256" key="1">
    <source>
        <dbReference type="SAM" id="MobiDB-lite"/>
    </source>
</evidence>
<evidence type="ECO:0000313" key="5">
    <source>
        <dbReference type="Proteomes" id="UP001565220"/>
    </source>
</evidence>
<keyword evidence="2" id="KW-0472">Membrane</keyword>
<dbReference type="EMBL" id="JBGFFE010000022">
    <property type="protein sequence ID" value="MEY8764459.1"/>
    <property type="molecule type" value="Genomic_DNA"/>
</dbReference>
<dbReference type="Gene3D" id="3.20.20.370">
    <property type="entry name" value="Glycoside hydrolase/deacetylase"/>
    <property type="match status" value="1"/>
</dbReference>
<organism evidence="4 5">
    <name type="scientific">Clostridium lapidicellarium</name>
    <dbReference type="NCBI Taxonomy" id="3240931"/>
    <lineage>
        <taxon>Bacteria</taxon>
        <taxon>Bacillati</taxon>
        <taxon>Bacillota</taxon>
        <taxon>Clostridia</taxon>
        <taxon>Eubacteriales</taxon>
        <taxon>Clostridiaceae</taxon>
        <taxon>Clostridium</taxon>
    </lineage>
</organism>
<accession>A0ABV4DZY5</accession>
<feature type="domain" description="NodB homology" evidence="3">
    <location>
        <begin position="114"/>
        <end position="302"/>
    </location>
</feature>
<name>A0ABV4DZY5_9CLOT</name>
<sequence>MTNNDYDIKRRRIFIISILVLLLFSIGFTSCITTSKKKSMIKLENMAVSNNPGDKKSTNKSENMTDPKKLGSKMSIDTTTPDNSGDSKSINKSENTAVSNTSEGFDPYKKDGRKVVYLTFDDGPSANNTPKILDILNQYNIKATFFLIGQNAEQNKDLVKREAAQGNVIGNHTYSHDMKYIYSDPKTFMEDIYKCQTVLSSILGENYNLKLVRFPGGSFGVRLKPFREELTGNGYHYVDWNDLNGDAEHNNVPVQNLIHTTKKYAIYDHLVVLMHDAPAKVTTVQALPAIIEYFKSQGYSFETLN</sequence>
<protein>
    <submittedName>
        <fullName evidence="4">Polysaccharide deacetylase family protein</fullName>
        <ecNumber evidence="4">3.-.-.-</ecNumber>
    </submittedName>
</protein>
<dbReference type="InterPro" id="IPR002509">
    <property type="entry name" value="NODB_dom"/>
</dbReference>
<feature type="compositionally biased region" description="Basic and acidic residues" evidence="1">
    <location>
        <begin position="53"/>
        <end position="69"/>
    </location>
</feature>
<dbReference type="Proteomes" id="UP001565220">
    <property type="component" value="Unassembled WGS sequence"/>
</dbReference>
<dbReference type="RefSeq" id="WP_369869266.1">
    <property type="nucleotide sequence ID" value="NZ_JBGFFE010000022.1"/>
</dbReference>
<dbReference type="PANTHER" id="PTHR10587:SF125">
    <property type="entry name" value="POLYSACCHARIDE DEACETYLASE YHEN-RELATED"/>
    <property type="match status" value="1"/>
</dbReference>
<keyword evidence="4" id="KW-0378">Hydrolase</keyword>
<evidence type="ECO:0000256" key="2">
    <source>
        <dbReference type="SAM" id="Phobius"/>
    </source>
</evidence>
<keyword evidence="2" id="KW-1133">Transmembrane helix</keyword>
<keyword evidence="5" id="KW-1185">Reference proteome</keyword>